<dbReference type="PANTHER" id="PTHR24410">
    <property type="entry name" value="HL07962P-RELATED"/>
    <property type="match status" value="1"/>
</dbReference>
<dbReference type="Gene3D" id="1.25.40.420">
    <property type="match status" value="1"/>
</dbReference>
<protein>
    <recommendedName>
        <fullName evidence="14">SRCR domain-containing protein</fullName>
    </recommendedName>
</protein>
<dbReference type="SUPFAM" id="SSF54695">
    <property type="entry name" value="POZ domain"/>
    <property type="match status" value="1"/>
</dbReference>
<evidence type="ECO:0000256" key="4">
    <source>
        <dbReference type="ARBA" id="ARBA00022729"/>
    </source>
</evidence>
<dbReference type="SMART" id="SM00875">
    <property type="entry name" value="BACK"/>
    <property type="match status" value="1"/>
</dbReference>
<accession>A0A4W4HF87</accession>
<dbReference type="PANTHER" id="PTHR24410:SF16">
    <property type="entry name" value="GALECTIN-3-BINDING PROTEIN"/>
    <property type="match status" value="1"/>
</dbReference>
<dbReference type="PROSITE" id="PS50287">
    <property type="entry name" value="SRCR_2"/>
    <property type="match status" value="1"/>
</dbReference>
<organism evidence="12 13">
    <name type="scientific">Electrophorus electricus</name>
    <name type="common">Electric eel</name>
    <name type="synonym">Gymnotus electricus</name>
    <dbReference type="NCBI Taxonomy" id="8005"/>
    <lineage>
        <taxon>Eukaryota</taxon>
        <taxon>Metazoa</taxon>
        <taxon>Chordata</taxon>
        <taxon>Craniata</taxon>
        <taxon>Vertebrata</taxon>
        <taxon>Euteleostomi</taxon>
        <taxon>Actinopterygii</taxon>
        <taxon>Neopterygii</taxon>
        <taxon>Teleostei</taxon>
        <taxon>Ostariophysi</taxon>
        <taxon>Gymnotiformes</taxon>
        <taxon>Gymnotoidei</taxon>
        <taxon>Gymnotidae</taxon>
        <taxon>Electrophorus</taxon>
    </lineage>
</organism>
<keyword evidence="7" id="KW-0325">Glycoprotein</keyword>
<dbReference type="GeneTree" id="ENSGT00950000182983"/>
<proteinExistence type="predicted"/>
<evidence type="ECO:0000256" key="3">
    <source>
        <dbReference type="ARBA" id="ARBA00022530"/>
    </source>
</evidence>
<feature type="domain" description="BTB" evidence="10">
    <location>
        <begin position="172"/>
        <end position="241"/>
    </location>
</feature>
<keyword evidence="13" id="KW-1185">Reference proteome</keyword>
<dbReference type="Ensembl" id="ENSEEET00000047847.2">
    <property type="protein sequence ID" value="ENSEEEP00000047325.2"/>
    <property type="gene ID" value="ENSEEEG00000022278.2"/>
</dbReference>
<reference evidence="13" key="1">
    <citation type="journal article" date="2014" name="Science">
        <title>Nonhuman genetics. Genomic basis for the convergent evolution of electric organs.</title>
        <authorList>
            <person name="Gallant J.R."/>
            <person name="Traeger L.L."/>
            <person name="Volkening J.D."/>
            <person name="Moffett H."/>
            <person name="Chen P.H."/>
            <person name="Novina C.D."/>
            <person name="Phillips G.N.Jr."/>
            <person name="Anand R."/>
            <person name="Wells G.B."/>
            <person name="Pinch M."/>
            <person name="Guth R."/>
            <person name="Unguez G.A."/>
            <person name="Albert J.S."/>
            <person name="Zakon H.H."/>
            <person name="Samanta M.P."/>
            <person name="Sussman M.R."/>
        </authorList>
    </citation>
    <scope>NUCLEOTIDE SEQUENCE [LARGE SCALE GENOMIC DNA]</scope>
</reference>
<dbReference type="InterPro" id="IPR011333">
    <property type="entry name" value="SKP1/BTB/POZ_sf"/>
</dbReference>
<dbReference type="GeneID" id="113571390"/>
<feature type="signal peptide" evidence="9">
    <location>
        <begin position="1"/>
        <end position="24"/>
    </location>
</feature>
<evidence type="ECO:0000256" key="1">
    <source>
        <dbReference type="ARBA" id="ARBA00004498"/>
    </source>
</evidence>
<reference evidence="12" key="5">
    <citation type="submission" date="2025-09" db="UniProtKB">
        <authorList>
            <consortium name="Ensembl"/>
        </authorList>
    </citation>
    <scope>IDENTIFICATION</scope>
</reference>
<keyword evidence="3" id="KW-0272">Extracellular matrix</keyword>
<dbReference type="InterPro" id="IPR036772">
    <property type="entry name" value="SRCR-like_dom_sf"/>
</dbReference>
<evidence type="ECO:0000259" key="10">
    <source>
        <dbReference type="PROSITE" id="PS50097"/>
    </source>
</evidence>
<evidence type="ECO:0000256" key="7">
    <source>
        <dbReference type="ARBA" id="ARBA00023180"/>
    </source>
</evidence>
<dbReference type="SUPFAM" id="SSF56487">
    <property type="entry name" value="SRCR-like"/>
    <property type="match status" value="1"/>
</dbReference>
<dbReference type="KEGG" id="eee:113571390"/>
<reference evidence="12" key="3">
    <citation type="submission" date="2020-05" db="EMBL/GenBank/DDBJ databases">
        <title>Electrophorus electricus (electric eel) genome, fEleEle1, primary haplotype.</title>
        <authorList>
            <person name="Myers G."/>
            <person name="Meyer A."/>
            <person name="Fedrigo O."/>
            <person name="Formenti G."/>
            <person name="Rhie A."/>
            <person name="Tracey A."/>
            <person name="Sims Y."/>
            <person name="Jarvis E.D."/>
        </authorList>
    </citation>
    <scope>NUCLEOTIDE SEQUENCE [LARGE SCALE GENOMIC DNA]</scope>
</reference>
<evidence type="ECO:0000256" key="5">
    <source>
        <dbReference type="ARBA" id="ARBA00022889"/>
    </source>
</evidence>
<dbReference type="InterPro" id="IPR011705">
    <property type="entry name" value="BACK"/>
</dbReference>
<name>A0A4W4HF87_ELEEL</name>
<keyword evidence="4 9" id="KW-0732">Signal</keyword>
<evidence type="ECO:0000256" key="2">
    <source>
        <dbReference type="ARBA" id="ARBA00022525"/>
    </source>
</evidence>
<dbReference type="SMART" id="SM00202">
    <property type="entry name" value="SR"/>
    <property type="match status" value="1"/>
</dbReference>
<dbReference type="RefSeq" id="XP_026856092.2">
    <property type="nucleotide sequence ID" value="XM_027000291.2"/>
</dbReference>
<comment type="subcellular location">
    <subcellularLocation>
        <location evidence="1">Secreted</location>
        <location evidence="1">Extracellular space</location>
        <location evidence="1">Extracellular matrix</location>
    </subcellularLocation>
</comment>
<dbReference type="PRINTS" id="PR00258">
    <property type="entry name" value="SPERACTRCPTR"/>
</dbReference>
<dbReference type="InterPro" id="IPR000210">
    <property type="entry name" value="BTB/POZ_dom"/>
</dbReference>
<gene>
    <name evidence="12" type="primary">LOC113571390</name>
</gene>
<dbReference type="Gene3D" id="3.30.710.10">
    <property type="entry name" value="Potassium Channel Kv1.1, Chain A"/>
    <property type="match status" value="1"/>
</dbReference>
<dbReference type="Gene3D" id="3.10.250.10">
    <property type="entry name" value="SRCR-like domain"/>
    <property type="match status" value="1"/>
</dbReference>
<dbReference type="Proteomes" id="UP000314983">
    <property type="component" value="Chromosome 1"/>
</dbReference>
<sequence>MLVSRITSIVWPLFLFHGFTYCWSSFDLQSKGPPQEGTLRLVGSGQPSAGRVEVYHDGQWGTVCDDGWAQVHAQVVCRQLGFPGAASATIGGINGEGSGPIWLDDVSCKGSESSLSGCHFKGWGVTDCSHKEDAGVVCESGKSVDSDRTFSLDHSLGLSEGLGTLFESHESCDFNVTVHDPNEKQVGQQAICVHKLILSLYPQLNITETSKNLSVEISHTCHPQVSSFLRYLYTRKIDITVLSAQCIHQLAYIFEFQEVLEEVGRVFTLLLPQDSTFHTQVSLYEYGVRTEDLQLQDSVLQYLSWNFELLTISPAWKSISTHMLEALLSRSDLVVMDEAYLLVTLEDWIKEKGDAVSPEQHFTFLNQIRFPMISVEKLYDIQFKSDLYQSNEAFYQGAILKGFQFNTLAFSTTKQHFNQSEAYLPRIYTAAPWSTVINYTSSSNYNYKYNYYSNDRSQMFTTPVHNSVIFKEKTINWQAQIFLRSEECSNQGFRCNSLPMAWLRTVNNPYYPPYLNTVRFSNRLILTCKAENIVFHVQDFKDDKAIIPTNSTMFLPSPCPDDYTFTFVVRPEYK</sequence>
<evidence type="ECO:0000256" key="9">
    <source>
        <dbReference type="SAM" id="SignalP"/>
    </source>
</evidence>
<keyword evidence="6 8" id="KW-1015">Disulfide bond</keyword>
<feature type="chain" id="PRO_5044254842" description="SRCR domain-containing protein" evidence="9">
    <location>
        <begin position="25"/>
        <end position="574"/>
    </location>
</feature>
<dbReference type="InterPro" id="IPR051481">
    <property type="entry name" value="BTB-POZ/Galectin-3-binding"/>
</dbReference>
<feature type="domain" description="SRCR" evidence="11">
    <location>
        <begin position="39"/>
        <end position="139"/>
    </location>
</feature>
<dbReference type="GO" id="GO:0016020">
    <property type="term" value="C:membrane"/>
    <property type="evidence" value="ECO:0007669"/>
    <property type="project" value="InterPro"/>
</dbReference>
<dbReference type="Pfam" id="PF07707">
    <property type="entry name" value="BACK"/>
    <property type="match status" value="1"/>
</dbReference>
<evidence type="ECO:0000259" key="11">
    <source>
        <dbReference type="PROSITE" id="PS50287"/>
    </source>
</evidence>
<reference evidence="12" key="4">
    <citation type="submission" date="2025-08" db="UniProtKB">
        <authorList>
            <consortium name="Ensembl"/>
        </authorList>
    </citation>
    <scope>IDENTIFICATION</scope>
</reference>
<evidence type="ECO:0000313" key="13">
    <source>
        <dbReference type="Proteomes" id="UP000314983"/>
    </source>
</evidence>
<evidence type="ECO:0000256" key="6">
    <source>
        <dbReference type="ARBA" id="ARBA00023157"/>
    </source>
</evidence>
<dbReference type="PROSITE" id="PS50097">
    <property type="entry name" value="BTB"/>
    <property type="match status" value="1"/>
</dbReference>
<feature type="disulfide bond" evidence="8">
    <location>
        <begin position="64"/>
        <end position="128"/>
    </location>
</feature>
<keyword evidence="5" id="KW-0130">Cell adhesion</keyword>
<dbReference type="Pfam" id="PF00530">
    <property type="entry name" value="SRCR"/>
    <property type="match status" value="1"/>
</dbReference>
<dbReference type="FunFam" id="3.10.250.10:FF:000001">
    <property type="entry name" value="Lysyl oxidase 4 isoform X1"/>
    <property type="match status" value="1"/>
</dbReference>
<dbReference type="OMA" id="LMLCGGR"/>
<dbReference type="GO" id="GO:0007155">
    <property type="term" value="P:cell adhesion"/>
    <property type="evidence" value="ECO:0007669"/>
    <property type="project" value="UniProtKB-KW"/>
</dbReference>
<feature type="disulfide bond" evidence="8">
    <location>
        <begin position="108"/>
        <end position="118"/>
    </location>
</feature>
<dbReference type="InterPro" id="IPR001190">
    <property type="entry name" value="SRCR"/>
</dbReference>
<evidence type="ECO:0000313" key="12">
    <source>
        <dbReference type="Ensembl" id="ENSEEEP00000047325.2"/>
    </source>
</evidence>
<evidence type="ECO:0000256" key="8">
    <source>
        <dbReference type="PROSITE-ProRule" id="PRU00196"/>
    </source>
</evidence>
<keyword evidence="2" id="KW-0964">Secreted</keyword>
<feature type="disulfide bond" evidence="8">
    <location>
        <begin position="77"/>
        <end position="138"/>
    </location>
</feature>
<evidence type="ECO:0008006" key="14">
    <source>
        <dbReference type="Google" id="ProtNLM"/>
    </source>
</evidence>
<reference evidence="13" key="2">
    <citation type="journal article" date="2017" name="Sci. Adv.">
        <title>A tail of two voltages: Proteomic comparison of the three electric organs of the electric eel.</title>
        <authorList>
            <person name="Traeger L.L."/>
            <person name="Sabat G."/>
            <person name="Barrett-Wilt G.A."/>
            <person name="Wells G.B."/>
            <person name="Sussman M.R."/>
        </authorList>
    </citation>
    <scope>NUCLEOTIDE SEQUENCE [LARGE SCALE GENOMIC DNA]</scope>
</reference>
<dbReference type="AlphaFoldDB" id="A0A4W4HF87"/>